<dbReference type="InterPro" id="IPR006699">
    <property type="entry name" value="GlpP"/>
</dbReference>
<sequence>MQRSIVNMVDSQVISSVKHKSDISRAIESNTNITFLLTGNLITAKNYIDQLKEAGKTTFVHIDFIEGLSNSPSAIKYIAEVWKPAGIITTKSSLIKYAKEEGLMTIQRIFLIDRNAMKRGIDIAHSCKPHAIEVLPGIMPTIIDELTKLTHLPVIAGGLVSSKEEILGGLKAGALAVSAGNPKLWNYTF</sequence>
<dbReference type="InterPro" id="IPR013785">
    <property type="entry name" value="Aldolase_TIM"/>
</dbReference>
<dbReference type="Pfam" id="PF04309">
    <property type="entry name" value="G3P_antiterm"/>
    <property type="match status" value="1"/>
</dbReference>
<keyword evidence="1" id="KW-0694">RNA-binding</keyword>
<protein>
    <recommendedName>
        <fullName evidence="1">Glycerol uptake operon antiterminator regulatory protein</fullName>
    </recommendedName>
</protein>
<evidence type="ECO:0000256" key="1">
    <source>
        <dbReference type="PIRNR" id="PIRNR016897"/>
    </source>
</evidence>
<organism evidence="2 3">
    <name type="scientific">Lentibacillus juripiscarius</name>
    <dbReference type="NCBI Taxonomy" id="257446"/>
    <lineage>
        <taxon>Bacteria</taxon>
        <taxon>Bacillati</taxon>
        <taxon>Bacillota</taxon>
        <taxon>Bacilli</taxon>
        <taxon>Bacillales</taxon>
        <taxon>Bacillaceae</taxon>
        <taxon>Lentibacillus</taxon>
    </lineage>
</organism>
<keyword evidence="1" id="KW-0319">Glycerol metabolism</keyword>
<comment type="caution">
    <text evidence="2">The sequence shown here is derived from an EMBL/GenBank/DDBJ whole genome shotgun (WGS) entry which is preliminary data.</text>
</comment>
<keyword evidence="3" id="KW-1185">Reference proteome</keyword>
<dbReference type="Proteomes" id="UP001597502">
    <property type="component" value="Unassembled WGS sequence"/>
</dbReference>
<name>A0ABW5V579_9BACI</name>
<keyword evidence="1" id="KW-0804">Transcription</keyword>
<dbReference type="EMBL" id="JBHUNA010000018">
    <property type="protein sequence ID" value="MFD2760874.1"/>
    <property type="molecule type" value="Genomic_DNA"/>
</dbReference>
<keyword evidence="1" id="KW-0805">Transcription regulation</keyword>
<dbReference type="PANTHER" id="PTHR35787">
    <property type="entry name" value="GLYCEROL UPTAKE OPERON ANTITERMINATOR REGULATORY PROTEIN"/>
    <property type="match status" value="1"/>
</dbReference>
<accession>A0ABW5V579</accession>
<dbReference type="SUPFAM" id="SSF110391">
    <property type="entry name" value="GlpP-like"/>
    <property type="match status" value="1"/>
</dbReference>
<comment type="function">
    <text evidence="1">Regulates expression of the glpD operon. In the presence of glycerol 3-phosphate (G3P) causes antitermination of transcription of glpD at the inverted repeat of the leader region to enhance its transcription. Binds and stabilizes glpD leader mRNA.</text>
</comment>
<dbReference type="PANTHER" id="PTHR35787:SF1">
    <property type="entry name" value="GLYCEROL UPTAKE OPERON ANTITERMINATOR REGULATORY PROTEIN"/>
    <property type="match status" value="1"/>
</dbReference>
<dbReference type="PIRSF" id="PIRSF016897">
    <property type="entry name" value="GlpP"/>
    <property type="match status" value="1"/>
</dbReference>
<dbReference type="RefSeq" id="WP_382392798.1">
    <property type="nucleotide sequence ID" value="NZ_JBHUNA010000018.1"/>
</dbReference>
<evidence type="ECO:0000313" key="3">
    <source>
        <dbReference type="Proteomes" id="UP001597502"/>
    </source>
</evidence>
<reference evidence="3" key="1">
    <citation type="journal article" date="2019" name="Int. J. Syst. Evol. Microbiol.">
        <title>The Global Catalogue of Microorganisms (GCM) 10K type strain sequencing project: providing services to taxonomists for standard genome sequencing and annotation.</title>
        <authorList>
            <consortium name="The Broad Institute Genomics Platform"/>
            <consortium name="The Broad Institute Genome Sequencing Center for Infectious Disease"/>
            <person name="Wu L."/>
            <person name="Ma J."/>
        </authorList>
    </citation>
    <scope>NUCLEOTIDE SEQUENCE [LARGE SCALE GENOMIC DNA]</scope>
    <source>
        <strain evidence="3">TISTR 1535</strain>
    </source>
</reference>
<dbReference type="Gene3D" id="3.20.20.70">
    <property type="entry name" value="Aldolase class I"/>
    <property type="match status" value="1"/>
</dbReference>
<evidence type="ECO:0000313" key="2">
    <source>
        <dbReference type="EMBL" id="MFD2760874.1"/>
    </source>
</evidence>
<proteinExistence type="predicted"/>
<gene>
    <name evidence="2" type="ORF">ACFSUO_07830</name>
</gene>